<evidence type="ECO:0000256" key="19">
    <source>
        <dbReference type="ARBA" id="ARBA00032847"/>
    </source>
</evidence>
<evidence type="ECO:0000256" key="7">
    <source>
        <dbReference type="ARBA" id="ARBA00006790"/>
    </source>
</evidence>
<proteinExistence type="inferred from homology"/>
<gene>
    <name evidence="24" type="primary">nosZ</name>
    <name evidence="23" type="ORF">MCC93_14820</name>
    <name evidence="24" type="ORF">MON37_03025</name>
</gene>
<dbReference type="InterPro" id="IPR034205">
    <property type="entry name" value="N2OR_C"/>
</dbReference>
<dbReference type="InterPro" id="IPR006311">
    <property type="entry name" value="TAT_signal"/>
</dbReference>
<dbReference type="PANTHER" id="PTHR42838">
    <property type="entry name" value="CYTOCHROME C OXIDASE SUBUNIT II"/>
    <property type="match status" value="1"/>
</dbReference>
<reference evidence="24 26" key="2">
    <citation type="submission" date="2022-03" db="EMBL/GenBank/DDBJ databases">
        <title>Genome sequencing of Morococcus cerebrosus.</title>
        <authorList>
            <person name="Baek M.-G."/>
            <person name="Yi H."/>
        </authorList>
    </citation>
    <scope>NUCLEOTIDE SEQUENCE [LARGE SCALE GENOMIC DNA]</scope>
    <source>
        <strain evidence="24 26">CIP 81.93</strain>
    </source>
</reference>
<dbReference type="GO" id="GO:0004129">
    <property type="term" value="F:cytochrome-c oxidase activity"/>
    <property type="evidence" value="ECO:0007669"/>
    <property type="project" value="InterPro"/>
</dbReference>
<dbReference type="NCBIfam" id="TIGR04244">
    <property type="entry name" value="nitrous_NosZ_RR"/>
    <property type="match status" value="1"/>
</dbReference>
<evidence type="ECO:0000256" key="21">
    <source>
        <dbReference type="SAM" id="MobiDB-lite"/>
    </source>
</evidence>
<comment type="cofactor">
    <cofactor evidence="1">
        <name>Ca(2+)</name>
        <dbReference type="ChEBI" id="CHEBI:29108"/>
    </cofactor>
</comment>
<evidence type="ECO:0000256" key="8">
    <source>
        <dbReference type="ARBA" id="ARBA00010372"/>
    </source>
</evidence>
<dbReference type="GO" id="GO:0050304">
    <property type="term" value="F:nitrous-oxide reductase activity"/>
    <property type="evidence" value="ECO:0007669"/>
    <property type="project" value="UniProtKB-EC"/>
</dbReference>
<evidence type="ECO:0000313" key="25">
    <source>
        <dbReference type="Proteomes" id="UP000031390"/>
    </source>
</evidence>
<evidence type="ECO:0000256" key="16">
    <source>
        <dbReference type="ARBA" id="ARBA00023002"/>
    </source>
</evidence>
<evidence type="ECO:0000256" key="12">
    <source>
        <dbReference type="ARBA" id="ARBA00022723"/>
    </source>
</evidence>
<accession>A0A0C1GL09</accession>
<dbReference type="InterPro" id="IPR023644">
    <property type="entry name" value="NO_Rdtase"/>
</dbReference>
<dbReference type="InterPro" id="IPR015943">
    <property type="entry name" value="WD40/YVTN_repeat-like_dom_sf"/>
</dbReference>
<dbReference type="InterPro" id="IPR041114">
    <property type="entry name" value="Nos_propeller"/>
</dbReference>
<keyword evidence="16 23" id="KW-0560">Oxidoreductase</keyword>
<feature type="region of interest" description="Disordered" evidence="21">
    <location>
        <begin position="40"/>
        <end position="74"/>
    </location>
</feature>
<dbReference type="InterPro" id="IPR008972">
    <property type="entry name" value="Cupredoxin"/>
</dbReference>
<dbReference type="Proteomes" id="UP000031390">
    <property type="component" value="Unassembled WGS sequence"/>
</dbReference>
<feature type="domain" description="Cytochrome oxidase subunit II copper A binding" evidence="22">
    <location>
        <begin position="521"/>
        <end position="656"/>
    </location>
</feature>
<dbReference type="InterPro" id="IPR051403">
    <property type="entry name" value="NosZ/Cyto_c_oxidase_sub2"/>
</dbReference>
<keyword evidence="15" id="KW-0106">Calcium</keyword>
<comment type="subunit">
    <text evidence="9">Homodimer.</text>
</comment>
<sequence>MSDEKLEQNGLSRRSFLGTAAVSGAGIAGAGLLGLAGCSKEGGDKTAASGAAPAAKTESHASAEPGKQTSEVGPGELDQYYGFLSGGQSGEMRLIGVPSMRELMRIPVFNMDSATGWGRTNESLRILNEKNTPETNQFLKDSGLRCYPNGDLHHPHLSFTDQTYDGRYAYANDKANNRVCRVRLDFMKTDKITEIPNVSGVHGLRPQRYPKTGYVFANGEHIVPVSGVGTWNDAKTWNAVYTAIDGETMDIAWQVLVDGNLDNGDADYQGKYSFSTCYNSERALTVQGASSNEQDWCVVFNLAAIEEGIKKGDFKEVNGVKMLDGRAEANSPYTRYIPVPNSPHGCNASPDGKYIMLNGKLSPTVTVLDVSKLDDLFAGKIKERDVVVAEPQLGLGPLHTAFDGRGNAYTTLFIDSQMVKWNIDDAIKAYKGEKVDPIKQKLDVHYQPGHNHTTMGETKEADGKWLVSLNKFSKDRFLNAGPLKPECDQLIDISGDEMRLVHDNPTFAEPHDLCLVAASKVNPKKTWDRKDPWFWQDAVEQAKKDGVELEKAAKVIREGNKVRVYMTAVAPAYSIPQFEVNQGDEVTVYVTNVETIEDLTHGFTLEGYGIAMEIGPQATQSVTFKAVRPGVHWYYCQWFCHALHMEMSGQMIVKPR</sequence>
<evidence type="ECO:0000256" key="20">
    <source>
        <dbReference type="ARBA" id="ARBA00049555"/>
    </source>
</evidence>
<dbReference type="Gene3D" id="2.60.40.420">
    <property type="entry name" value="Cupredoxins - blue copper proteins"/>
    <property type="match status" value="1"/>
</dbReference>
<evidence type="ECO:0000256" key="11">
    <source>
        <dbReference type="ARBA" id="ARBA00016560"/>
    </source>
</evidence>
<evidence type="ECO:0000313" key="24">
    <source>
        <dbReference type="EMBL" id="UNV87924.1"/>
    </source>
</evidence>
<dbReference type="GO" id="GO:0019333">
    <property type="term" value="P:denitrification pathway"/>
    <property type="evidence" value="ECO:0007669"/>
    <property type="project" value="UniProtKB-UniPathway"/>
</dbReference>
<evidence type="ECO:0000256" key="1">
    <source>
        <dbReference type="ARBA" id="ARBA00001913"/>
    </source>
</evidence>
<evidence type="ECO:0000256" key="6">
    <source>
        <dbReference type="ARBA" id="ARBA00004779"/>
    </source>
</evidence>
<dbReference type="GO" id="GO:0042597">
    <property type="term" value="C:periplasmic space"/>
    <property type="evidence" value="ECO:0007669"/>
    <property type="project" value="UniProtKB-SubCell"/>
</dbReference>
<evidence type="ECO:0000256" key="13">
    <source>
        <dbReference type="ARBA" id="ARBA00022729"/>
    </source>
</evidence>
<dbReference type="RefSeq" id="WP_039407898.1">
    <property type="nucleotide sequence ID" value="NZ_CP094242.1"/>
</dbReference>
<evidence type="ECO:0000256" key="15">
    <source>
        <dbReference type="ARBA" id="ARBA00022837"/>
    </source>
</evidence>
<keyword evidence="26" id="KW-1185">Reference proteome</keyword>
<comment type="catalytic activity">
    <reaction evidence="20">
        <text>N2 + 2 Fe(III)-[cytochrome c] + H2O = nitrous oxide + 2 Fe(II)-[cytochrome c] + 2 H(+)</text>
        <dbReference type="Rhea" id="RHEA:43108"/>
        <dbReference type="Rhea" id="RHEA-COMP:10350"/>
        <dbReference type="Rhea" id="RHEA-COMP:14399"/>
        <dbReference type="ChEBI" id="CHEBI:15377"/>
        <dbReference type="ChEBI" id="CHEBI:15378"/>
        <dbReference type="ChEBI" id="CHEBI:17045"/>
        <dbReference type="ChEBI" id="CHEBI:17997"/>
        <dbReference type="ChEBI" id="CHEBI:29033"/>
        <dbReference type="ChEBI" id="CHEBI:29034"/>
        <dbReference type="EC" id="1.7.2.4"/>
    </reaction>
</comment>
<dbReference type="PROSITE" id="PS50857">
    <property type="entry name" value="COX2_CUA"/>
    <property type="match status" value="1"/>
</dbReference>
<dbReference type="GO" id="GO:0005509">
    <property type="term" value="F:calcium ion binding"/>
    <property type="evidence" value="ECO:0007669"/>
    <property type="project" value="InterPro"/>
</dbReference>
<dbReference type="UniPathway" id="UPA00652">
    <property type="reaction ID" value="UER00709"/>
</dbReference>
<dbReference type="CDD" id="cd04223">
    <property type="entry name" value="N2OR_C"/>
    <property type="match status" value="1"/>
</dbReference>
<comment type="pathway">
    <text evidence="6">Nitrogen metabolism; nitrate reduction (denitrification); dinitrogen from nitrate: step 4/4.</text>
</comment>
<evidence type="ECO:0000256" key="5">
    <source>
        <dbReference type="ARBA" id="ARBA00004459"/>
    </source>
</evidence>
<reference evidence="23 25" key="1">
    <citation type="submission" date="2014-12" db="EMBL/GenBank/DDBJ databases">
        <title>Genome sequence of Morococcus cerebrosus.</title>
        <authorList>
            <person name="Shin S.-K."/>
            <person name="Yi H."/>
        </authorList>
    </citation>
    <scope>NUCLEOTIDE SEQUENCE [LARGE SCALE GENOMIC DNA]</scope>
    <source>
        <strain evidence="23 25">CIP 81.93</strain>
    </source>
</reference>
<organism evidence="23 25">
    <name type="scientific">Morococcus cerebrosus</name>
    <dbReference type="NCBI Taxonomy" id="1056807"/>
    <lineage>
        <taxon>Bacteria</taxon>
        <taxon>Pseudomonadati</taxon>
        <taxon>Pseudomonadota</taxon>
        <taxon>Betaproteobacteria</taxon>
        <taxon>Neisseriales</taxon>
        <taxon>Neisseriaceae</taxon>
        <taxon>Morococcus</taxon>
    </lineage>
</organism>
<keyword evidence="17" id="KW-0186">Copper</keyword>
<dbReference type="SUPFAM" id="SSF49503">
    <property type="entry name" value="Cupredoxins"/>
    <property type="match status" value="1"/>
</dbReference>
<dbReference type="InterPro" id="IPR041142">
    <property type="entry name" value="NOS_propeller_2"/>
</dbReference>
<comment type="subcellular location">
    <subcellularLocation>
        <location evidence="5">Cell outer membrane</location>
        <topology evidence="5">Lipid-anchor</topology>
    </subcellularLocation>
    <subcellularLocation>
        <location evidence="4">Periplasm</location>
    </subcellularLocation>
</comment>
<evidence type="ECO:0000256" key="9">
    <source>
        <dbReference type="ARBA" id="ARBA00011738"/>
    </source>
</evidence>
<dbReference type="PANTHER" id="PTHR42838:SF2">
    <property type="entry name" value="NITROUS-OXIDE REDUCTASE"/>
    <property type="match status" value="1"/>
</dbReference>
<comment type="similarity">
    <text evidence="7">In the C-terminal section; belongs to the cytochrome c oxidase subunit 2 family.</text>
</comment>
<dbReference type="PROSITE" id="PS51318">
    <property type="entry name" value="TAT"/>
    <property type="match status" value="1"/>
</dbReference>
<keyword evidence="12" id="KW-0479">Metal-binding</keyword>
<dbReference type="SUPFAM" id="SSF50974">
    <property type="entry name" value="Nitrous oxide reductase, N-terminal domain"/>
    <property type="match status" value="1"/>
</dbReference>
<evidence type="ECO:0000259" key="22">
    <source>
        <dbReference type="PROSITE" id="PS50857"/>
    </source>
</evidence>
<evidence type="ECO:0000256" key="3">
    <source>
        <dbReference type="ARBA" id="ARBA00003034"/>
    </source>
</evidence>
<dbReference type="InterPro" id="IPR011045">
    <property type="entry name" value="N2O_reductase_N"/>
</dbReference>
<evidence type="ECO:0000256" key="18">
    <source>
        <dbReference type="ARBA" id="ARBA00031077"/>
    </source>
</evidence>
<dbReference type="Pfam" id="PF18793">
    <property type="entry name" value="nos_propeller_2"/>
    <property type="match status" value="1"/>
</dbReference>
<dbReference type="EC" id="1.7.2.4" evidence="10"/>
<dbReference type="Gene3D" id="2.130.10.10">
    <property type="entry name" value="YVTN repeat-like/Quinoprotein amine dehydrogenase"/>
    <property type="match status" value="1"/>
</dbReference>
<evidence type="ECO:0000256" key="14">
    <source>
        <dbReference type="ARBA" id="ARBA00022764"/>
    </source>
</evidence>
<evidence type="ECO:0000256" key="10">
    <source>
        <dbReference type="ARBA" id="ARBA00011896"/>
    </source>
</evidence>
<dbReference type="Pfam" id="PF18764">
    <property type="entry name" value="nos_propeller"/>
    <property type="match status" value="1"/>
</dbReference>
<dbReference type="GO" id="GO:0009279">
    <property type="term" value="C:cell outer membrane"/>
    <property type="evidence" value="ECO:0007669"/>
    <property type="project" value="UniProtKB-SubCell"/>
</dbReference>
<evidence type="ECO:0000313" key="26">
    <source>
        <dbReference type="Proteomes" id="UP000829504"/>
    </source>
</evidence>
<keyword evidence="13" id="KW-0732">Signal</keyword>
<evidence type="ECO:0000256" key="2">
    <source>
        <dbReference type="ARBA" id="ARBA00001935"/>
    </source>
</evidence>
<dbReference type="AlphaFoldDB" id="A0A0C1GL09"/>
<comment type="cofactor">
    <cofactor evidence="2">
        <name>Cu cation</name>
        <dbReference type="ChEBI" id="CHEBI:23378"/>
    </cofactor>
</comment>
<protein>
    <recommendedName>
        <fullName evidence="11">Nitrous-oxide reductase</fullName>
        <ecNumber evidence="10">1.7.2.4</ecNumber>
    </recommendedName>
    <alternativeName>
        <fullName evidence="18">N(2)OR</fullName>
    </alternativeName>
    <alternativeName>
        <fullName evidence="19">N2O reductase</fullName>
    </alternativeName>
</protein>
<dbReference type="PATRIC" id="fig|1056807.3.peg.1425"/>
<dbReference type="EMBL" id="JUFZ01000066">
    <property type="protein sequence ID" value="KIC07140.1"/>
    <property type="molecule type" value="Genomic_DNA"/>
</dbReference>
<comment type="similarity">
    <text evidence="8">Belongs to the NosZ family.</text>
</comment>
<dbReference type="EMBL" id="CP094242">
    <property type="protein sequence ID" value="UNV87924.1"/>
    <property type="molecule type" value="Genomic_DNA"/>
</dbReference>
<evidence type="ECO:0000256" key="4">
    <source>
        <dbReference type="ARBA" id="ARBA00004418"/>
    </source>
</evidence>
<comment type="function">
    <text evidence="3">Nitrous-oxide reductase is part of a bacterial respiratory system which is activated under anaerobic conditions in the presence of nitrate or nitrous oxide.</text>
</comment>
<name>A0A0C1GL09_9NEIS</name>
<keyword evidence="14" id="KW-0574">Periplasm</keyword>
<evidence type="ECO:0000256" key="17">
    <source>
        <dbReference type="ARBA" id="ARBA00023008"/>
    </source>
</evidence>
<evidence type="ECO:0000313" key="23">
    <source>
        <dbReference type="EMBL" id="KIC07140.1"/>
    </source>
</evidence>
<dbReference type="InterPro" id="IPR002429">
    <property type="entry name" value="CcO_II-like_C"/>
</dbReference>
<dbReference type="Proteomes" id="UP000829504">
    <property type="component" value="Chromosome"/>
</dbReference>
<dbReference type="GO" id="GO:0005507">
    <property type="term" value="F:copper ion binding"/>
    <property type="evidence" value="ECO:0007669"/>
    <property type="project" value="InterPro"/>
</dbReference>